<dbReference type="OrthoDB" id="1689567at2759"/>
<dbReference type="InterPro" id="IPR032880">
    <property type="entry name" value="CSC1/OSCA1-like_N"/>
</dbReference>
<feature type="transmembrane region" description="Helical" evidence="7">
    <location>
        <begin position="697"/>
        <end position="728"/>
    </location>
</feature>
<evidence type="ECO:0000256" key="4">
    <source>
        <dbReference type="ARBA" id="ARBA00022692"/>
    </source>
</evidence>
<evidence type="ECO:0000313" key="11">
    <source>
        <dbReference type="EMBL" id="TNN05760.1"/>
    </source>
</evidence>
<evidence type="ECO:0000256" key="7">
    <source>
        <dbReference type="SAM" id="Phobius"/>
    </source>
</evidence>
<feature type="domain" description="CSC1/OSCA1-like N-terminal transmembrane" evidence="9">
    <location>
        <begin position="86"/>
        <end position="196"/>
    </location>
</feature>
<dbReference type="InterPro" id="IPR045122">
    <property type="entry name" value="Csc1-like"/>
</dbReference>
<evidence type="ECO:0000256" key="1">
    <source>
        <dbReference type="ARBA" id="ARBA00004141"/>
    </source>
</evidence>
<evidence type="ECO:0000256" key="5">
    <source>
        <dbReference type="ARBA" id="ARBA00022989"/>
    </source>
</evidence>
<sequence>MSVGPICDRVNTYVNKSRVIPGYEGIPYNLLLNVIGWVVLMSGFTILRKLAWDYGRMAMVQPRKNRWTGIFSEAGGGISDCGSVESEEQNLPANDPGYLTWIINYFKLTTGDLQSKAGIDAVQYLRFHLYLIIYTAITTVFCLVVILPVNIHGTLKSPDLQKFGVTTISNISANSSSLWVHTIFGIGFFLLAFFLMQHFSRQFRRESTRTPNFSEKTLMISGISRTNCSRALILRHFTELYPECPVEDVQICYDTRKLIKLENQRDSVRAALRYSKESYTCKGQRPLIIPRCCGWMYKKCYQNNCCRSCCWKNNNDVVDTSSSLNYISNGITNNNNNSDTTDGIPWSETPDAVPARNYNKCSLCFCCPCPPAVDAINYYSDRKMHIQEEIEKQYETTIKRPIGIAFVTFSTKYAAAYVCKEYRNTCRRLITSMISSTSSALKSHQWSVDFAPVPSNIIWGNLAATRIVWWCRAIIINLCVFIVVFFLTTPTYVLNLINTLHLTERLQINNPLLIQFIPSIILWSVSALLPYIVFNSDRLVGHWTKSVLHLTVMIKTYTLLILMILILPSLGLTSIPALLQWLFPEMHLIPIVPSNRSRSIETNFNLTMFSSSGFNEDTSPFIPIGPQSFQWECVFMPDNGAFFVNYVITAAFIGTSLELVRFSELLNYTCRLMCIKSRAEKAGVRKASQFEFEFGLFYAWSLCVFSVISAYSILCPLITPFGLIYLIFKYFVERYNLYYAYLPSRIDSHIHWLATSCMLASVFLLQLNIFMFIVLRSNTVSHALVICSLLGLIFSAILMIFTVVTGWIMAGSSSARKHLLRNARLVSVIDDGFSDHHQQHHRSRLSSVSSVQHSELHLNDITNTNVGRKLEVDGVPPMRRNNSDPNQYIQPFTEALQQDMNLKISLPSSPLRTVPSSSLQVFNRQDFTRHSFPVRTNNNEQFVAPILLYVQKRHSVAQYSSTHSIISALSQDSPNNHSPQEYHNT</sequence>
<feature type="transmembrane region" description="Helical" evidence="7">
    <location>
        <begin position="781"/>
        <end position="810"/>
    </location>
</feature>
<comment type="caution">
    <text evidence="11">The sequence shown here is derived from an EMBL/GenBank/DDBJ whole genome shotgun (WGS) entry which is preliminary data.</text>
</comment>
<dbReference type="Pfam" id="PF14703">
    <property type="entry name" value="PHM7_cyt"/>
    <property type="match status" value="1"/>
</dbReference>
<feature type="transmembrane region" description="Helical" evidence="7">
    <location>
        <begin position="749"/>
        <end position="775"/>
    </location>
</feature>
<feature type="transmembrane region" description="Helical" evidence="7">
    <location>
        <begin position="26"/>
        <end position="47"/>
    </location>
</feature>
<comment type="similarity">
    <text evidence="2">Belongs to the CSC1 (TC 1.A.17) family.</text>
</comment>
<keyword evidence="12" id="KW-1185">Reference proteome</keyword>
<evidence type="ECO:0000256" key="2">
    <source>
        <dbReference type="ARBA" id="ARBA00007779"/>
    </source>
</evidence>
<name>A0A4Z2CP50_SCHJA</name>
<dbReference type="PANTHER" id="PTHR13018">
    <property type="entry name" value="PROBABLE MEMBRANE PROTEIN DUF221-RELATED"/>
    <property type="match status" value="1"/>
</dbReference>
<dbReference type="STRING" id="6182.A0A4Z2CP50"/>
<evidence type="ECO:0000259" key="9">
    <source>
        <dbReference type="Pfam" id="PF13967"/>
    </source>
</evidence>
<protein>
    <submittedName>
        <fullName evidence="11">CSC1-like protein</fullName>
    </submittedName>
</protein>
<accession>A0A4Z2CP50</accession>
<dbReference type="EMBL" id="SKCS01000504">
    <property type="protein sequence ID" value="TNN05760.1"/>
    <property type="molecule type" value="Genomic_DNA"/>
</dbReference>
<evidence type="ECO:0000256" key="3">
    <source>
        <dbReference type="ARBA" id="ARBA00022448"/>
    </source>
</evidence>
<dbReference type="Pfam" id="PF13967">
    <property type="entry name" value="RSN1_TM"/>
    <property type="match status" value="1"/>
</dbReference>
<dbReference type="Pfam" id="PF02714">
    <property type="entry name" value="RSN1_7TM"/>
    <property type="match status" value="1"/>
</dbReference>
<dbReference type="GO" id="GO:0005886">
    <property type="term" value="C:plasma membrane"/>
    <property type="evidence" value="ECO:0007669"/>
    <property type="project" value="TreeGrafter"/>
</dbReference>
<evidence type="ECO:0000313" key="12">
    <source>
        <dbReference type="Proteomes" id="UP000311919"/>
    </source>
</evidence>
<comment type="subcellular location">
    <subcellularLocation>
        <location evidence="1">Membrane</location>
        <topology evidence="1">Multi-pass membrane protein</topology>
    </subcellularLocation>
</comment>
<gene>
    <name evidence="11" type="ORF">EWB00_008962</name>
</gene>
<dbReference type="PANTHER" id="PTHR13018:SF5">
    <property type="entry name" value="RE44586P"/>
    <property type="match status" value="1"/>
</dbReference>
<evidence type="ECO:0000259" key="10">
    <source>
        <dbReference type="Pfam" id="PF14703"/>
    </source>
</evidence>
<proteinExistence type="inferred from homology"/>
<feature type="domain" description="CSC1/OSCA1-like cytosolic" evidence="10">
    <location>
        <begin position="216"/>
        <end position="461"/>
    </location>
</feature>
<dbReference type="InterPro" id="IPR003864">
    <property type="entry name" value="CSC1/OSCA1-like_7TM"/>
</dbReference>
<reference evidence="11 12" key="1">
    <citation type="submission" date="2019-03" db="EMBL/GenBank/DDBJ databases">
        <title>An improved genome assembly of the fluke Schistosoma japonicum.</title>
        <authorList>
            <person name="Hu W."/>
            <person name="Luo F."/>
            <person name="Yin M."/>
            <person name="Mo X."/>
            <person name="Sun C."/>
            <person name="Wu Q."/>
            <person name="Zhu B."/>
            <person name="Xiang M."/>
            <person name="Wang J."/>
            <person name="Wang Y."/>
            <person name="Zhang T."/>
            <person name="Xu B."/>
            <person name="Zheng H."/>
            <person name="Feng Z."/>
        </authorList>
    </citation>
    <scope>NUCLEOTIDE SEQUENCE [LARGE SCALE GENOMIC DNA]</scope>
    <source>
        <strain evidence="11">HuSjv2</strain>
        <tissue evidence="11">Worms</tissue>
    </source>
</reference>
<feature type="transmembrane region" description="Helical" evidence="7">
    <location>
        <begin position="557"/>
        <end position="583"/>
    </location>
</feature>
<keyword evidence="6 7" id="KW-0472">Membrane</keyword>
<keyword evidence="5 7" id="KW-1133">Transmembrane helix</keyword>
<keyword evidence="4 7" id="KW-0812">Transmembrane</keyword>
<evidence type="ECO:0000259" key="8">
    <source>
        <dbReference type="Pfam" id="PF02714"/>
    </source>
</evidence>
<feature type="domain" description="CSC1/OSCA1-like 7TM region" evidence="8">
    <location>
        <begin position="472"/>
        <end position="767"/>
    </location>
</feature>
<dbReference type="InterPro" id="IPR027815">
    <property type="entry name" value="CSC1/OSCA1-like_cyt"/>
</dbReference>
<evidence type="ECO:0000256" key="6">
    <source>
        <dbReference type="ARBA" id="ARBA00023136"/>
    </source>
</evidence>
<dbReference type="AlphaFoldDB" id="A0A4Z2CP50"/>
<dbReference type="Proteomes" id="UP000311919">
    <property type="component" value="Unassembled WGS sequence"/>
</dbReference>
<feature type="transmembrane region" description="Helical" evidence="7">
    <location>
        <begin position="474"/>
        <end position="493"/>
    </location>
</feature>
<keyword evidence="3" id="KW-0813">Transport</keyword>
<feature type="transmembrane region" description="Helical" evidence="7">
    <location>
        <begin position="178"/>
        <end position="196"/>
    </location>
</feature>
<dbReference type="GO" id="GO:0005227">
    <property type="term" value="F:calcium-activated cation channel activity"/>
    <property type="evidence" value="ECO:0007669"/>
    <property type="project" value="InterPro"/>
</dbReference>
<feature type="transmembrane region" description="Helical" evidence="7">
    <location>
        <begin position="513"/>
        <end position="536"/>
    </location>
</feature>
<organism evidence="11 12">
    <name type="scientific">Schistosoma japonicum</name>
    <name type="common">Blood fluke</name>
    <dbReference type="NCBI Taxonomy" id="6182"/>
    <lineage>
        <taxon>Eukaryota</taxon>
        <taxon>Metazoa</taxon>
        <taxon>Spiralia</taxon>
        <taxon>Lophotrochozoa</taxon>
        <taxon>Platyhelminthes</taxon>
        <taxon>Trematoda</taxon>
        <taxon>Digenea</taxon>
        <taxon>Strigeidida</taxon>
        <taxon>Schistosomatoidea</taxon>
        <taxon>Schistosomatidae</taxon>
        <taxon>Schistosoma</taxon>
    </lineage>
</organism>
<feature type="transmembrane region" description="Helical" evidence="7">
    <location>
        <begin position="129"/>
        <end position="151"/>
    </location>
</feature>